<proteinExistence type="predicted"/>
<organism evidence="2 3">
    <name type="scientific">Devosia nanyangense</name>
    <dbReference type="NCBI Taxonomy" id="1228055"/>
    <lineage>
        <taxon>Bacteria</taxon>
        <taxon>Pseudomonadati</taxon>
        <taxon>Pseudomonadota</taxon>
        <taxon>Alphaproteobacteria</taxon>
        <taxon>Hyphomicrobiales</taxon>
        <taxon>Devosiaceae</taxon>
        <taxon>Devosia</taxon>
    </lineage>
</organism>
<sequence>MRAKLLPALTLALLVALPGVALGYDEPDRCYTTTDPRGNDGASANTFYNPDATQNWQQTRQMADPQVMRQMAGLYYTEYPDPTGQMYNQTYRGYEANGLWQYQDQTCPVNDLGYLQCSRNQGAGLWAAYQQQDGTIFLMVHFSDLSRSNNCFSQTVRVDRQGFTDTYGGN</sequence>
<feature type="signal peptide" evidence="1">
    <location>
        <begin position="1"/>
        <end position="23"/>
    </location>
</feature>
<keyword evidence="1" id="KW-0732">Signal</keyword>
<name>A0A933L167_9HYPH</name>
<accession>A0A933L167</accession>
<evidence type="ECO:0008006" key="4">
    <source>
        <dbReference type="Google" id="ProtNLM"/>
    </source>
</evidence>
<reference evidence="2" key="1">
    <citation type="submission" date="2020-07" db="EMBL/GenBank/DDBJ databases">
        <title>Huge and variable diversity of episymbiotic CPR bacteria and DPANN archaea in groundwater ecosystems.</title>
        <authorList>
            <person name="He C.Y."/>
            <person name="Keren R."/>
            <person name="Whittaker M."/>
            <person name="Farag I.F."/>
            <person name="Doudna J."/>
            <person name="Cate J.H.D."/>
            <person name="Banfield J.F."/>
        </authorList>
    </citation>
    <scope>NUCLEOTIDE SEQUENCE</scope>
    <source>
        <strain evidence="2">NC_groundwater_1586_Pr3_B-0.1um_66_15</strain>
    </source>
</reference>
<feature type="chain" id="PRO_5037665819" description="Secreted protein" evidence="1">
    <location>
        <begin position="24"/>
        <end position="170"/>
    </location>
</feature>
<evidence type="ECO:0000256" key="1">
    <source>
        <dbReference type="SAM" id="SignalP"/>
    </source>
</evidence>
<protein>
    <recommendedName>
        <fullName evidence="4">Secreted protein</fullName>
    </recommendedName>
</protein>
<dbReference type="Proteomes" id="UP000782610">
    <property type="component" value="Unassembled WGS sequence"/>
</dbReference>
<dbReference type="AlphaFoldDB" id="A0A933L167"/>
<comment type="caution">
    <text evidence="2">The sequence shown here is derived from an EMBL/GenBank/DDBJ whole genome shotgun (WGS) entry which is preliminary data.</text>
</comment>
<evidence type="ECO:0000313" key="2">
    <source>
        <dbReference type="EMBL" id="MBI4920335.1"/>
    </source>
</evidence>
<gene>
    <name evidence="2" type="ORF">HY834_01175</name>
</gene>
<dbReference type="EMBL" id="JACRAF010000004">
    <property type="protein sequence ID" value="MBI4920335.1"/>
    <property type="molecule type" value="Genomic_DNA"/>
</dbReference>
<evidence type="ECO:0000313" key="3">
    <source>
        <dbReference type="Proteomes" id="UP000782610"/>
    </source>
</evidence>